<evidence type="ECO:0000313" key="4">
    <source>
        <dbReference type="Proteomes" id="UP000054558"/>
    </source>
</evidence>
<feature type="region of interest" description="Disordered" evidence="1">
    <location>
        <begin position="1"/>
        <end position="62"/>
    </location>
</feature>
<sequence length="257" mass="26725">MGGRPTIEAAAQRRRQGKRTADNAGTIASTPPSPELLQPSPSPTTPPNETPLEPEPEAPPIPSREQVLKACTVTSLGIGAAGLGLRTAFHVAATAGLPVNDCSGLLPVAFDLQDILPTVAIIGGVSAVRWLLLATWKEFRESSEASNRQLLTSLELPDVFLLGLLPGLSEELLFRGFLVPAVSPDWKGAVVAGAVFGVLHISGGRNVAFGAWASAVGVVYGLGALSTQNLAVPVVAHILNNIVAGIAWKLRHARPSP</sequence>
<accession>A0A1Y1HLA9</accession>
<organism evidence="3 4">
    <name type="scientific">Klebsormidium nitens</name>
    <name type="common">Green alga</name>
    <name type="synonym">Ulothrix nitens</name>
    <dbReference type="NCBI Taxonomy" id="105231"/>
    <lineage>
        <taxon>Eukaryota</taxon>
        <taxon>Viridiplantae</taxon>
        <taxon>Streptophyta</taxon>
        <taxon>Klebsormidiophyceae</taxon>
        <taxon>Klebsormidiales</taxon>
        <taxon>Klebsormidiaceae</taxon>
        <taxon>Klebsormidium</taxon>
    </lineage>
</organism>
<name>A0A1Y1HLA9_KLENI</name>
<dbReference type="EMBL" id="DF236978">
    <property type="protein sequence ID" value="GAQ79395.1"/>
    <property type="molecule type" value="Genomic_DNA"/>
</dbReference>
<feature type="domain" description="CAAX prenyl protease 2/Lysostaphin resistance protein A-like" evidence="2">
    <location>
        <begin position="155"/>
        <end position="243"/>
    </location>
</feature>
<feature type="compositionally biased region" description="Pro residues" evidence="1">
    <location>
        <begin position="40"/>
        <end position="49"/>
    </location>
</feature>
<dbReference type="OMA" id="MASHAVN"/>
<dbReference type="PANTHER" id="PTHR43592">
    <property type="entry name" value="CAAX AMINO TERMINAL PROTEASE"/>
    <property type="match status" value="1"/>
</dbReference>
<dbReference type="STRING" id="105231.A0A1Y1HLA9"/>
<dbReference type="AlphaFoldDB" id="A0A1Y1HLA9"/>
<dbReference type="GO" id="GO:0080120">
    <property type="term" value="P:CAAX-box protein maturation"/>
    <property type="evidence" value="ECO:0007669"/>
    <property type="project" value="UniProtKB-ARBA"/>
</dbReference>
<dbReference type="OrthoDB" id="2017864at2759"/>
<dbReference type="PANTHER" id="PTHR43592:SF7">
    <property type="entry name" value="CAAX AMINO TERMINAL PROTEASE FAMILY PROTEIN"/>
    <property type="match status" value="1"/>
</dbReference>
<reference evidence="3 4" key="1">
    <citation type="journal article" date="2014" name="Nat. Commun.">
        <title>Klebsormidium flaccidum genome reveals primary factors for plant terrestrial adaptation.</title>
        <authorList>
            <person name="Hori K."/>
            <person name="Maruyama F."/>
            <person name="Fujisawa T."/>
            <person name="Togashi T."/>
            <person name="Yamamoto N."/>
            <person name="Seo M."/>
            <person name="Sato S."/>
            <person name="Yamada T."/>
            <person name="Mori H."/>
            <person name="Tajima N."/>
            <person name="Moriyama T."/>
            <person name="Ikeuchi M."/>
            <person name="Watanabe M."/>
            <person name="Wada H."/>
            <person name="Kobayashi K."/>
            <person name="Saito M."/>
            <person name="Masuda T."/>
            <person name="Sasaki-Sekimoto Y."/>
            <person name="Mashiguchi K."/>
            <person name="Awai K."/>
            <person name="Shimojima M."/>
            <person name="Masuda S."/>
            <person name="Iwai M."/>
            <person name="Nobusawa T."/>
            <person name="Narise T."/>
            <person name="Kondo S."/>
            <person name="Saito H."/>
            <person name="Sato R."/>
            <person name="Murakawa M."/>
            <person name="Ihara Y."/>
            <person name="Oshima-Yamada Y."/>
            <person name="Ohtaka K."/>
            <person name="Satoh M."/>
            <person name="Sonobe K."/>
            <person name="Ishii M."/>
            <person name="Ohtani R."/>
            <person name="Kanamori-Sato M."/>
            <person name="Honoki R."/>
            <person name="Miyazaki D."/>
            <person name="Mochizuki H."/>
            <person name="Umetsu J."/>
            <person name="Higashi K."/>
            <person name="Shibata D."/>
            <person name="Kamiya Y."/>
            <person name="Sato N."/>
            <person name="Nakamura Y."/>
            <person name="Tabata S."/>
            <person name="Ida S."/>
            <person name="Kurokawa K."/>
            <person name="Ohta H."/>
        </authorList>
    </citation>
    <scope>NUCLEOTIDE SEQUENCE [LARGE SCALE GENOMIC DNA]</scope>
    <source>
        <strain evidence="3 4">NIES-2285</strain>
    </source>
</reference>
<evidence type="ECO:0000259" key="2">
    <source>
        <dbReference type="Pfam" id="PF02517"/>
    </source>
</evidence>
<keyword evidence="4" id="KW-1185">Reference proteome</keyword>
<gene>
    <name evidence="3" type="ORF">KFL_000290450</name>
</gene>
<dbReference type="InterPro" id="IPR003675">
    <property type="entry name" value="Rce1/LyrA-like_dom"/>
</dbReference>
<evidence type="ECO:0000256" key="1">
    <source>
        <dbReference type="SAM" id="MobiDB-lite"/>
    </source>
</evidence>
<proteinExistence type="predicted"/>
<dbReference type="Proteomes" id="UP000054558">
    <property type="component" value="Unassembled WGS sequence"/>
</dbReference>
<dbReference type="GO" id="GO:0004175">
    <property type="term" value="F:endopeptidase activity"/>
    <property type="evidence" value="ECO:0007669"/>
    <property type="project" value="UniProtKB-ARBA"/>
</dbReference>
<protein>
    <recommendedName>
        <fullName evidence="2">CAAX prenyl protease 2/Lysostaphin resistance protein A-like domain-containing protein</fullName>
    </recommendedName>
</protein>
<dbReference type="Pfam" id="PF02517">
    <property type="entry name" value="Rce1-like"/>
    <property type="match status" value="1"/>
</dbReference>
<evidence type="ECO:0000313" key="3">
    <source>
        <dbReference type="EMBL" id="GAQ79395.1"/>
    </source>
</evidence>